<dbReference type="FunFam" id="1.10.220.10:FF:000021">
    <property type="entry name" value="annexin D4"/>
    <property type="match status" value="1"/>
</dbReference>
<dbReference type="GO" id="GO:0005737">
    <property type="term" value="C:cytoplasm"/>
    <property type="evidence" value="ECO:0000318"/>
    <property type="project" value="GO_Central"/>
</dbReference>
<dbReference type="PROSITE" id="PS50879">
    <property type="entry name" value="RNASE_H_1"/>
    <property type="match status" value="1"/>
</dbReference>
<dbReference type="InterPro" id="IPR001584">
    <property type="entry name" value="Integrase_cat-core"/>
</dbReference>
<dbReference type="GO" id="GO:0003676">
    <property type="term" value="F:nucleic acid binding"/>
    <property type="evidence" value="ECO:0007669"/>
    <property type="project" value="InterPro"/>
</dbReference>
<gene>
    <name evidence="17" type="ORF">TCM_045360</name>
</gene>
<keyword evidence="11" id="KW-0111">Calcium/phospholipid-binding</keyword>
<dbReference type="GO" id="GO:0009651">
    <property type="term" value="P:response to salt stress"/>
    <property type="evidence" value="ECO:0000318"/>
    <property type="project" value="GO_Central"/>
</dbReference>
<evidence type="ECO:0000256" key="1">
    <source>
        <dbReference type="ARBA" id="ARBA00022679"/>
    </source>
</evidence>
<evidence type="ECO:0000256" key="7">
    <source>
        <dbReference type="ARBA" id="ARBA00022801"/>
    </source>
</evidence>
<keyword evidence="10" id="KW-0041">Annexin</keyword>
<evidence type="ECO:0000256" key="8">
    <source>
        <dbReference type="ARBA" id="ARBA00022837"/>
    </source>
</evidence>
<dbReference type="FunFam" id="1.10.220.10:FF:000006">
    <property type="entry name" value="Annexin"/>
    <property type="match status" value="1"/>
</dbReference>
<dbReference type="SMART" id="SM00443">
    <property type="entry name" value="G_patch"/>
    <property type="match status" value="1"/>
</dbReference>
<evidence type="ECO:0000256" key="11">
    <source>
        <dbReference type="ARBA" id="ARBA00023302"/>
    </source>
</evidence>
<dbReference type="Gene3D" id="1.10.220.10">
    <property type="entry name" value="Annexin"/>
    <property type="match status" value="2"/>
</dbReference>
<sequence length="2200" mass="251670">MASSSAGLLNIYINDYEIELQMRQIQQEKGDCLTQGHISILPERVHLDLQQNDFTEMVGIWEQWRRAHRDNFQNKYGHIAWLLYVPVDDQMLRAIVQFWDPSYRCFVFNKVDMTPTIEEYSSLLRIDHMQPDKIYWRAQKTGHRRKLAKLLGMTTDEQGLLAFAMAIYDLVVFPKVLGHVEVLVIDFFDQGRVTDEVTTGYHTWHDQRVKNVIHPPKNPSKHPVNPEPQDVLLESELTRKRLEKKMMNIKRRHEDELKEVKKETARKVRVALKERDEWQSKFEKVSVANSSLLARIQELQSANNALQHEVRRQGQTIQELKNDCDMLETAMEGYKAQYNTRARSKIMGDEHSERMDKIEKKQEEIMGQLSKILELISTDKGKKATGSSGTPEDVQQTETNTDPVYPPGFTPPPTRNASIPMPSVGQYPFFGMPIGPPPTYAQQRPIGGASPSDLISVPDLDDPKEQEKLKCGSVESKDNPDTHQKFNLFKERLRMIALLVLQQNGVNAIEREVYDKRNIREVETSMEKIFEALVKADMLEVWPECPNVNDSRDIQRLCCLYHKGCVGHSIQDCSSFRKEVQRMMDESKIKFYMEVSESAVNMISKESTHPMKIKPLTIFYEPKGEFVEDKTHAKMIIEVPKPFLYKDNKAVPWNYNCSVQVSKAKKWIAESQDDAANITSIGGITRSGCCYSPEAVENLKNEKGKEKEQSPRKERVMDIAPSYNYLLGRPWIHMVGAIPSSLHQKVKFIVEGKIVCVNGEEDLLISKPADTPYVEVAEEVPECSFRSFEFVNTTYVGEGTTPPIPRLSKTTKMVVSQILGKGYRAGAGLGKELQGIRSPIRTTKNEERFGLGYKPTKKEREEMIAERRKERLARFKGHELEIQGMTYPHLYETFRSGGCIFPELLTVGSRESVSTLGEAFSDLLICATEEGEEQSGNVDGIPTTYLGPPNLKLSSWTTMSLPVTCDSISKIPNNEYEDDNDSGFEVNFEKGYNQIKMAPKDREKTTFITMWGTFCYKVMPFGLKNAGATYQRAIVTLFHDMMHKEVEVYVDEMIVKARKTEDHATNLERLFKRLRKFQLRLNPAKCTFGVTSGKLLGFIVSERGIEVDPDKVQAIRDLSPPKTQKEVRGFLGRLNYIARFISQLTLKCDPIFKLLRKHNPGTWNEECQVAFNKVKEYLLRQHDETGKKKRAVYYLSKKFTKYESKYSSLKKMCCALAWTAHRLRQYILYHTTWLIAKLDPIKYIFEKPSLSGRVARWQVLLSEYDIIYVSQKAIKGSAIADFLAERVEEDYEPMEFEFPDEDLMSICQTNGEESKNENWKMFFDGASNALGHGVGVVLVSPEGDHYPVIAKLDFYCTNNVAEYEACVMGLQAAIERKIHILEVYGDSALVIYQLRGEWETRDSKLVRYHKYVSKLIENFDKICFTHLPREENQMADALATLAAMFKQYPDQSSENDKKTIRRLAMNFFLDGNILYKRSRDQTLLRCVDSTEARRIVEEVHEGVCGAHASGHKLARQVMRAGIHTPANSLHVLTSPWPFSMWGMDVIGLITPKASNGHRFILVAIDYFTKWVEAASYANVTQKVVCKFIQKEIICRYGLPKRIITDNASNLNGSMIKEVCAKFKIKHHNSTSYRPKMNGAVEAANKNIKRIIEKMTDIYKDWHEKLPFALHAYRTTVRTSTGATPFSLVYGMEAVLPIEVEIPSLRVLKEVQLEEAEWVNARYEQLNLIEEKRLTALCHGQLYQKRMMRAYDKKAHSRQFREGELVLKRTLPNQHDPRGKWTPNWEGPFVVKKAFSRGALILAEMDGMEFSNPGSGTCPLMPRDKAIERAPSRAQESGESKGQLSQVIREKIGFPGLRRRREYQLQIGAKDLLPAQEEEELSGGIEKERGGAAVPADGKGGELDLGIGVDEKSLVSILTKSHHEHKRSIRRGCSQFFFEDERQFERWNDDAIKTLKGEFKRFKDAVVLSLMHPWERDARLLKKALKKGPQQYGVIVEIACTRSSEQLLGARKAYHSLFERSIEEDLAAHIKDSERKLLVALVSAYRYEGPKVKEDTAKSEAKALLNAIKNADKRRLIEDEEVIRILTTRSKPHLKEVYEQYKKISGKSITEDFEAELFLKETVECLCTPHTYFTKVFDTALRVDANEDAKKALTRLITTQEAGNFKGVSAKFAHKIEERVKGAYKDVLLGVLARGEMNGQV</sequence>
<feature type="domain" description="Integrase catalytic" evidence="16">
    <location>
        <begin position="1531"/>
        <end position="1692"/>
    </location>
</feature>
<evidence type="ECO:0000256" key="6">
    <source>
        <dbReference type="ARBA" id="ARBA00022759"/>
    </source>
</evidence>
<evidence type="ECO:0000313" key="17">
    <source>
        <dbReference type="EMBL" id="EOY19960.1"/>
    </source>
</evidence>
<feature type="compositionally biased region" description="Polar residues" evidence="13">
    <location>
        <begin position="385"/>
        <end position="400"/>
    </location>
</feature>
<dbReference type="GO" id="GO:0004523">
    <property type="term" value="F:RNA-DNA hybrid ribonuclease activity"/>
    <property type="evidence" value="ECO:0007669"/>
    <property type="project" value="InterPro"/>
</dbReference>
<evidence type="ECO:0000259" key="14">
    <source>
        <dbReference type="PROSITE" id="PS50174"/>
    </source>
</evidence>
<dbReference type="PROSITE" id="PS50174">
    <property type="entry name" value="G_PATCH"/>
    <property type="match status" value="1"/>
</dbReference>
<dbReference type="CDD" id="cd01647">
    <property type="entry name" value="RT_LTR"/>
    <property type="match status" value="1"/>
</dbReference>
<evidence type="ECO:0000256" key="5">
    <source>
        <dbReference type="ARBA" id="ARBA00022737"/>
    </source>
</evidence>
<dbReference type="GO" id="GO:0009414">
    <property type="term" value="P:response to water deprivation"/>
    <property type="evidence" value="ECO:0000318"/>
    <property type="project" value="GO_Central"/>
</dbReference>
<feature type="region of interest" description="Disordered" evidence="13">
    <location>
        <begin position="380"/>
        <end position="406"/>
    </location>
</feature>
<dbReference type="PROSITE" id="PS50994">
    <property type="entry name" value="INTEGRASE"/>
    <property type="match status" value="1"/>
</dbReference>
<keyword evidence="7" id="KW-0378">Hydrolase</keyword>
<keyword evidence="6" id="KW-0255">Endonuclease</keyword>
<keyword evidence="5" id="KW-0677">Repeat</keyword>
<dbReference type="SUPFAM" id="SSF47874">
    <property type="entry name" value="Annexin"/>
    <property type="match status" value="1"/>
</dbReference>
<dbReference type="Pfam" id="PF13456">
    <property type="entry name" value="RVT_3"/>
    <property type="match status" value="1"/>
</dbReference>
<feature type="coiled-coil region" evidence="12">
    <location>
        <begin position="289"/>
        <end position="337"/>
    </location>
</feature>
<dbReference type="InterPro" id="IPR043128">
    <property type="entry name" value="Rev_trsase/Diguanyl_cyclase"/>
</dbReference>
<dbReference type="GO" id="GO:0009408">
    <property type="term" value="P:response to heat"/>
    <property type="evidence" value="ECO:0000318"/>
    <property type="project" value="GO_Central"/>
</dbReference>
<feature type="domain" description="G-patch" evidence="14">
    <location>
        <begin position="810"/>
        <end position="856"/>
    </location>
</feature>
<dbReference type="InterPro" id="IPR041373">
    <property type="entry name" value="RT_RNaseH"/>
</dbReference>
<dbReference type="HOGENOM" id="CLU_231214_0_0_1"/>
<dbReference type="InterPro" id="IPR036397">
    <property type="entry name" value="RNaseH_sf"/>
</dbReference>
<dbReference type="InterPro" id="IPR012337">
    <property type="entry name" value="RNaseH-like_sf"/>
</dbReference>
<keyword evidence="18" id="KW-1185">Reference proteome</keyword>
<keyword evidence="8" id="KW-0106">Calcium</keyword>
<keyword evidence="4" id="KW-0479">Metal-binding</keyword>
<evidence type="ECO:0000256" key="4">
    <source>
        <dbReference type="ARBA" id="ARBA00022723"/>
    </source>
</evidence>
<dbReference type="Pfam" id="PF24924">
    <property type="entry name" value="DUF7745"/>
    <property type="match status" value="1"/>
</dbReference>
<dbReference type="PANTHER" id="PTHR48475">
    <property type="entry name" value="RIBONUCLEASE H"/>
    <property type="match status" value="1"/>
</dbReference>
<dbReference type="Proteomes" id="UP000026915">
    <property type="component" value="Chromosome 10"/>
</dbReference>
<evidence type="ECO:0000313" key="18">
    <source>
        <dbReference type="Proteomes" id="UP000026915"/>
    </source>
</evidence>
<dbReference type="CDD" id="cd09279">
    <property type="entry name" value="RNase_HI_like"/>
    <property type="match status" value="1"/>
</dbReference>
<dbReference type="GO" id="GO:0001786">
    <property type="term" value="F:phosphatidylserine binding"/>
    <property type="evidence" value="ECO:0000318"/>
    <property type="project" value="GO_Central"/>
</dbReference>
<dbReference type="PANTHER" id="PTHR48475:SF1">
    <property type="entry name" value="RNASE H TYPE-1 DOMAIN-CONTAINING PROTEIN"/>
    <property type="match status" value="1"/>
</dbReference>
<dbReference type="Gene3D" id="3.30.420.10">
    <property type="entry name" value="Ribonuclease H-like superfamily/Ribonuclease H"/>
    <property type="match status" value="2"/>
</dbReference>
<evidence type="ECO:0000256" key="12">
    <source>
        <dbReference type="SAM" id="Coils"/>
    </source>
</evidence>
<keyword evidence="12" id="KW-0175">Coiled coil</keyword>
<dbReference type="SUPFAM" id="SSF53098">
    <property type="entry name" value="Ribonuclease H-like"/>
    <property type="match status" value="2"/>
</dbReference>
<reference evidence="17 18" key="1">
    <citation type="journal article" date="2013" name="Genome Biol.">
        <title>The genome sequence of the most widely cultivated cacao type and its use to identify candidate genes regulating pod color.</title>
        <authorList>
            <person name="Motamayor J.C."/>
            <person name="Mockaitis K."/>
            <person name="Schmutz J."/>
            <person name="Haiminen N."/>
            <person name="Iii D.L."/>
            <person name="Cornejo O."/>
            <person name="Findley S.D."/>
            <person name="Zheng P."/>
            <person name="Utro F."/>
            <person name="Royaert S."/>
            <person name="Saski C."/>
            <person name="Jenkins J."/>
            <person name="Podicheti R."/>
            <person name="Zhao M."/>
            <person name="Scheffler B.E."/>
            <person name="Stack J.C."/>
            <person name="Feltus F.A."/>
            <person name="Mustiga G.M."/>
            <person name="Amores F."/>
            <person name="Phillips W."/>
            <person name="Marelli J.P."/>
            <person name="May G.D."/>
            <person name="Shapiro H."/>
            <person name="Ma J."/>
            <person name="Bustamante C.D."/>
            <person name="Schnell R.J."/>
            <person name="Main D."/>
            <person name="Gilbert D."/>
            <person name="Parida L."/>
            <person name="Kuhn D.N."/>
        </authorList>
    </citation>
    <scope>NUCLEOTIDE SEQUENCE [LARGE SCALE GENOMIC DNA]</scope>
    <source>
        <strain evidence="18">cv. Matina 1-6</strain>
    </source>
</reference>
<feature type="domain" description="RNase H type-1" evidence="15">
    <location>
        <begin position="1315"/>
        <end position="1444"/>
    </location>
</feature>
<evidence type="ECO:0000259" key="15">
    <source>
        <dbReference type="PROSITE" id="PS50879"/>
    </source>
</evidence>
<dbReference type="InterPro" id="IPR002156">
    <property type="entry name" value="RNaseH_domain"/>
</dbReference>
<dbReference type="GO" id="GO:0003964">
    <property type="term" value="F:RNA-directed DNA polymerase activity"/>
    <property type="evidence" value="ECO:0007669"/>
    <property type="project" value="UniProtKB-KW"/>
</dbReference>
<dbReference type="GO" id="GO:0009409">
    <property type="term" value="P:response to cold"/>
    <property type="evidence" value="ECO:0000318"/>
    <property type="project" value="GO_Central"/>
</dbReference>
<dbReference type="InterPro" id="IPR018502">
    <property type="entry name" value="Annexin_repeat"/>
</dbReference>
<keyword evidence="3" id="KW-0540">Nuclease</keyword>
<dbReference type="GO" id="GO:0005544">
    <property type="term" value="F:calcium-dependent phospholipid binding"/>
    <property type="evidence" value="ECO:0000318"/>
    <property type="project" value="GO_Central"/>
</dbReference>
<dbReference type="Pfam" id="PF01585">
    <property type="entry name" value="G-patch"/>
    <property type="match status" value="1"/>
</dbReference>
<keyword evidence="9 17" id="KW-0695">RNA-directed DNA polymerase</keyword>
<organism evidence="17 18">
    <name type="scientific">Theobroma cacao</name>
    <name type="common">Cacao</name>
    <name type="synonym">Cocoa</name>
    <dbReference type="NCBI Taxonomy" id="3641"/>
    <lineage>
        <taxon>Eukaryota</taxon>
        <taxon>Viridiplantae</taxon>
        <taxon>Streptophyta</taxon>
        <taxon>Embryophyta</taxon>
        <taxon>Tracheophyta</taxon>
        <taxon>Spermatophyta</taxon>
        <taxon>Magnoliopsida</taxon>
        <taxon>eudicotyledons</taxon>
        <taxon>Gunneridae</taxon>
        <taxon>Pentapetalae</taxon>
        <taxon>rosids</taxon>
        <taxon>malvids</taxon>
        <taxon>Malvales</taxon>
        <taxon>Malvaceae</taxon>
        <taxon>Byttnerioideae</taxon>
        <taxon>Theobroma</taxon>
    </lineage>
</organism>
<dbReference type="eggNOG" id="KOG0819">
    <property type="taxonomic scope" value="Eukaryota"/>
</dbReference>
<dbReference type="Gramene" id="EOY19960">
    <property type="protein sequence ID" value="EOY19960"/>
    <property type="gene ID" value="TCM_045360"/>
</dbReference>
<evidence type="ECO:0000256" key="13">
    <source>
        <dbReference type="SAM" id="MobiDB-lite"/>
    </source>
</evidence>
<dbReference type="eggNOG" id="KOG0017">
    <property type="taxonomic scope" value="Eukaryota"/>
</dbReference>
<dbReference type="GO" id="GO:0015074">
    <property type="term" value="P:DNA integration"/>
    <property type="evidence" value="ECO:0007669"/>
    <property type="project" value="InterPro"/>
</dbReference>
<keyword evidence="1" id="KW-0808">Transferase</keyword>
<dbReference type="SUPFAM" id="SSF56672">
    <property type="entry name" value="DNA/RNA polymerases"/>
    <property type="match status" value="1"/>
</dbReference>
<dbReference type="Pfam" id="PF17917">
    <property type="entry name" value="RT_RNaseH"/>
    <property type="match status" value="1"/>
</dbReference>
<dbReference type="Pfam" id="PF00078">
    <property type="entry name" value="RVT_1"/>
    <property type="match status" value="1"/>
</dbReference>
<dbReference type="PROSITE" id="PS51897">
    <property type="entry name" value="ANNEXIN_2"/>
    <property type="match status" value="2"/>
</dbReference>
<dbReference type="SMART" id="SM00335">
    <property type="entry name" value="ANX"/>
    <property type="match status" value="2"/>
</dbReference>
<keyword evidence="2" id="KW-0548">Nucleotidyltransferase</keyword>
<dbReference type="InterPro" id="IPR037104">
    <property type="entry name" value="Annexin_sf"/>
</dbReference>
<dbReference type="GO" id="GO:0005886">
    <property type="term" value="C:plasma membrane"/>
    <property type="evidence" value="ECO:0000318"/>
    <property type="project" value="GO_Central"/>
</dbReference>
<dbReference type="GO" id="GO:0005509">
    <property type="term" value="F:calcium ion binding"/>
    <property type="evidence" value="ECO:0007669"/>
    <property type="project" value="InterPro"/>
</dbReference>
<dbReference type="InterPro" id="IPR000477">
    <property type="entry name" value="RT_dom"/>
</dbReference>
<evidence type="ECO:0000256" key="9">
    <source>
        <dbReference type="ARBA" id="ARBA00022918"/>
    </source>
</evidence>
<dbReference type="Pfam" id="PF00665">
    <property type="entry name" value="rve"/>
    <property type="match status" value="1"/>
</dbReference>
<dbReference type="Gene3D" id="3.10.10.10">
    <property type="entry name" value="HIV Type 1 Reverse Transcriptase, subunit A, domain 1"/>
    <property type="match status" value="1"/>
</dbReference>
<evidence type="ECO:0000256" key="3">
    <source>
        <dbReference type="ARBA" id="ARBA00022722"/>
    </source>
</evidence>
<dbReference type="Gene3D" id="3.30.70.270">
    <property type="match status" value="2"/>
</dbReference>
<feature type="region of interest" description="Disordered" evidence="13">
    <location>
        <begin position="1877"/>
        <end position="1896"/>
    </location>
</feature>
<evidence type="ECO:0000256" key="2">
    <source>
        <dbReference type="ARBA" id="ARBA00022695"/>
    </source>
</evidence>
<proteinExistence type="predicted"/>
<dbReference type="Pfam" id="PF00191">
    <property type="entry name" value="Annexin"/>
    <property type="match status" value="2"/>
</dbReference>
<protein>
    <submittedName>
        <fullName evidence="17">RNA-directed DNA polymerase, putative</fullName>
    </submittedName>
</protein>
<dbReference type="InParanoid" id="A0A061FRJ8"/>
<evidence type="ECO:0000256" key="10">
    <source>
        <dbReference type="ARBA" id="ARBA00023216"/>
    </source>
</evidence>
<dbReference type="InterPro" id="IPR043502">
    <property type="entry name" value="DNA/RNA_pol_sf"/>
</dbReference>
<accession>A0A061FRJ8</accession>
<dbReference type="InterPro" id="IPR000467">
    <property type="entry name" value="G_patch_dom"/>
</dbReference>
<dbReference type="InterPro" id="IPR056647">
    <property type="entry name" value="DUF7745"/>
</dbReference>
<evidence type="ECO:0000259" key="16">
    <source>
        <dbReference type="PROSITE" id="PS50994"/>
    </source>
</evidence>
<name>A0A061FRJ8_THECC</name>
<feature type="coiled-coil region" evidence="12">
    <location>
        <begin position="232"/>
        <end position="263"/>
    </location>
</feature>
<dbReference type="EMBL" id="CM001888">
    <property type="protein sequence ID" value="EOY19960.1"/>
    <property type="molecule type" value="Genomic_DNA"/>
</dbReference>